<feature type="domain" description="Teneurin-like YD-shell" evidence="2">
    <location>
        <begin position="17"/>
        <end position="242"/>
    </location>
</feature>
<comment type="caution">
    <text evidence="3">The sequence shown here is derived from an EMBL/GenBank/DDBJ whole genome shotgun (WGS) entry which is preliminary data.</text>
</comment>
<accession>A0A2I0V0S1</accession>
<dbReference type="InterPro" id="IPR050708">
    <property type="entry name" value="T6SS_VgrG/RHS"/>
</dbReference>
<dbReference type="Proteomes" id="UP000234956">
    <property type="component" value="Unassembled WGS sequence"/>
</dbReference>
<gene>
    <name evidence="3" type="ORF">CRI88_05885</name>
</gene>
<dbReference type="NCBIfam" id="TIGR03696">
    <property type="entry name" value="Rhs_assc_core"/>
    <property type="match status" value="1"/>
</dbReference>
<dbReference type="RefSeq" id="WP_058844144.1">
    <property type="nucleotide sequence ID" value="NZ_PDFK01000002.1"/>
</dbReference>
<dbReference type="AlphaFoldDB" id="A0A2I0V0S1"/>
<reference evidence="3 4" key="1">
    <citation type="submission" date="2017-10" db="EMBL/GenBank/DDBJ databases">
        <title>Draft genome of Lysinibacillus fusiformis strain Juneja, a laboratory-derived pathogen of Drosophila melanogaster.</title>
        <authorList>
            <person name="Smith B.R."/>
            <person name="Unckless R.L."/>
        </authorList>
    </citation>
    <scope>NUCLEOTIDE SEQUENCE [LARGE SCALE GENOMIC DNA]</scope>
    <source>
        <strain evidence="3 4">Juneja</strain>
    </source>
</reference>
<sequence length="410" mass="45854">MMSIVSRQFDSLYRSVDDVGNLYETKEKKDRVYGAGSRLLETKDARFSYDEEGNLVEKVEHNGDTWKYEFYGNGMMAKVMRPDKTEITFKYDALGRRIEKCSEGKATHFVWDGNTILHEYSTQNVADTLENLKSSQADTAIADNLVTWVFNDGFVPSAKITSEGHYSIISDYLGTPVEAYDEQGNKVWSAELDVYGRVKEFTGEKDFIPFRYQGQYEDVAIGLYYNRFRYYDPEQGNYTQVDPIGLAGNNPTLYGYVGNPNITVDPLGLSSFDPFEFGEITPFPRDIHFGQNRIAPNFSTIGSQANDSIVGRPILEVAKDISLGSINPNDFLISYTIDPATSKVVTLNNRGLAALAEGGKFPEHAIFVPYDKVPSHLVADIKNRPPSKTISITKNKDGSGLVKNVTNCLS</sequence>
<dbReference type="InterPro" id="IPR022385">
    <property type="entry name" value="Rhs_assc_core"/>
</dbReference>
<evidence type="ECO:0000259" key="2">
    <source>
        <dbReference type="Pfam" id="PF25023"/>
    </source>
</evidence>
<name>A0A2I0V0S1_9BACI</name>
<keyword evidence="1" id="KW-0677">Repeat</keyword>
<protein>
    <recommendedName>
        <fullName evidence="2">Teneurin-like YD-shell domain-containing protein</fullName>
    </recommendedName>
</protein>
<organism evidence="3 4">
    <name type="scientific">Lysinibacillus fusiformis</name>
    <dbReference type="NCBI Taxonomy" id="28031"/>
    <lineage>
        <taxon>Bacteria</taxon>
        <taxon>Bacillati</taxon>
        <taxon>Bacillota</taxon>
        <taxon>Bacilli</taxon>
        <taxon>Bacillales</taxon>
        <taxon>Bacillaceae</taxon>
        <taxon>Lysinibacillus</taxon>
    </lineage>
</organism>
<dbReference type="EMBL" id="PDFK01000002">
    <property type="protein sequence ID" value="PKU51900.1"/>
    <property type="molecule type" value="Genomic_DNA"/>
</dbReference>
<dbReference type="PANTHER" id="PTHR32305:SF15">
    <property type="entry name" value="PROTEIN RHSA-RELATED"/>
    <property type="match status" value="1"/>
</dbReference>
<proteinExistence type="predicted"/>
<dbReference type="InterPro" id="IPR056823">
    <property type="entry name" value="TEN-like_YD-shell"/>
</dbReference>
<dbReference type="PANTHER" id="PTHR32305">
    <property type="match status" value="1"/>
</dbReference>
<evidence type="ECO:0000313" key="4">
    <source>
        <dbReference type="Proteomes" id="UP000234956"/>
    </source>
</evidence>
<evidence type="ECO:0000256" key="1">
    <source>
        <dbReference type="ARBA" id="ARBA00022737"/>
    </source>
</evidence>
<dbReference type="Pfam" id="PF25023">
    <property type="entry name" value="TEN_YD-shell"/>
    <property type="match status" value="1"/>
</dbReference>
<evidence type="ECO:0000313" key="3">
    <source>
        <dbReference type="EMBL" id="PKU51900.1"/>
    </source>
</evidence>
<dbReference type="Gene3D" id="2.180.10.10">
    <property type="entry name" value="RHS repeat-associated core"/>
    <property type="match status" value="1"/>
</dbReference>